<dbReference type="KEGG" id="lfp:Y981_00370"/>
<dbReference type="Pfam" id="PF22091">
    <property type="entry name" value="DUF6941"/>
    <property type="match status" value="1"/>
</dbReference>
<reference evidence="1 2" key="2">
    <citation type="journal article" date="2015" name="Biomed. Res. Int.">
        <title>Effects of Arsenite Resistance on the Growth and Functional Gene Expression of Leptospirillum ferriphilum and Acidithiobacillus thiooxidans in Pure Culture and Coculture.</title>
        <authorList>
            <person name="Jiang H."/>
            <person name="Liang Y."/>
            <person name="Yin H."/>
            <person name="Xiao Y."/>
            <person name="Guo X."/>
            <person name="Xu Y."/>
            <person name="Hu Q."/>
            <person name="Liu H."/>
            <person name="Liu X."/>
        </authorList>
    </citation>
    <scope>NUCLEOTIDE SEQUENCE [LARGE SCALE GENOMIC DNA]</scope>
    <source>
        <strain evidence="1 2">YSK</strain>
    </source>
</reference>
<dbReference type="Proteomes" id="UP000027059">
    <property type="component" value="Chromosome"/>
</dbReference>
<evidence type="ECO:0000313" key="2">
    <source>
        <dbReference type="Proteomes" id="UP000027059"/>
    </source>
</evidence>
<dbReference type="EMBL" id="CP007243">
    <property type="protein sequence ID" value="AIA31363.1"/>
    <property type="molecule type" value="Genomic_DNA"/>
</dbReference>
<gene>
    <name evidence="1" type="ORF">Y981_00370</name>
</gene>
<evidence type="ECO:0000313" key="1">
    <source>
        <dbReference type="EMBL" id="AIA31363.1"/>
    </source>
</evidence>
<keyword evidence="2" id="KW-1185">Reference proteome</keyword>
<dbReference type="AlphaFoldDB" id="A0A059XWU8"/>
<protein>
    <submittedName>
        <fullName evidence="1">Uncharacterized protein</fullName>
    </submittedName>
</protein>
<accession>A0A059XWU8</accession>
<dbReference type="InterPro" id="IPR054221">
    <property type="entry name" value="DUF6941"/>
</dbReference>
<dbReference type="HOGENOM" id="CLU_1893611_0_0_0"/>
<proteinExistence type="predicted"/>
<sequence length="156" mass="17127">MKNHQTSTKDDPLASSDFLREKSTWMCDDFRIEITSKLILVGIYPPTPVVPVIFTPGFPVTVPSLCFVQLFESDRDGIASFTSRIQNLESGRQIGGEVTGRLRLQKGQIINLLRFGGLPFHQAGSFGLSTQVEGCSDPFTANFDVKLFTPPSPSSS</sequence>
<name>A0A059XWU8_9BACT</name>
<organism evidence="1 2">
    <name type="scientific">Leptospirillum ferriphilum YSK</name>
    <dbReference type="NCBI Taxonomy" id="1441628"/>
    <lineage>
        <taxon>Bacteria</taxon>
        <taxon>Pseudomonadati</taxon>
        <taxon>Nitrospirota</taxon>
        <taxon>Nitrospiria</taxon>
        <taxon>Nitrospirales</taxon>
        <taxon>Nitrospiraceae</taxon>
        <taxon>Leptospirillum</taxon>
    </lineage>
</organism>
<reference evidence="2" key="1">
    <citation type="submission" date="2014-02" db="EMBL/GenBank/DDBJ databases">
        <title>Complete genome sequence and comparative genomic analysis of the nitrogen-fixing bacterium Leptospirillum ferriphilum YSK.</title>
        <authorList>
            <person name="Guo X."/>
            <person name="Yin H."/>
            <person name="Liang Y."/>
            <person name="Hu Q."/>
            <person name="Ma L."/>
            <person name="Xiao Y."/>
            <person name="Zhang X."/>
            <person name="Qiu G."/>
            <person name="Liu X."/>
        </authorList>
    </citation>
    <scope>NUCLEOTIDE SEQUENCE [LARGE SCALE GENOMIC DNA]</scope>
    <source>
        <strain evidence="2">YSK</strain>
    </source>
</reference>